<feature type="compositionally biased region" description="Acidic residues" evidence="1">
    <location>
        <begin position="388"/>
        <end position="425"/>
    </location>
</feature>
<dbReference type="PANTHER" id="PTHR13211">
    <property type="entry name" value="TELOMERASE CAJAL BODY PROTEIN 1"/>
    <property type="match status" value="1"/>
</dbReference>
<dbReference type="Gene3D" id="2.130.10.10">
    <property type="entry name" value="YVTN repeat-like/Quinoprotein amine dehydrogenase"/>
    <property type="match status" value="2"/>
</dbReference>
<dbReference type="EMBL" id="BRYA01000110">
    <property type="protein sequence ID" value="GMI39754.1"/>
    <property type="molecule type" value="Genomic_DNA"/>
</dbReference>
<keyword evidence="3" id="KW-1185">Reference proteome</keyword>
<comment type="caution">
    <text evidence="2">The sequence shown here is derived from an EMBL/GenBank/DDBJ whole genome shotgun (WGS) entry which is preliminary data.</text>
</comment>
<feature type="compositionally biased region" description="Basic and acidic residues" evidence="1">
    <location>
        <begin position="322"/>
        <end position="332"/>
    </location>
</feature>
<dbReference type="InterPro" id="IPR036322">
    <property type="entry name" value="WD40_repeat_dom_sf"/>
</dbReference>
<dbReference type="OrthoDB" id="239865at2759"/>
<evidence type="ECO:0000313" key="3">
    <source>
        <dbReference type="Proteomes" id="UP001165065"/>
    </source>
</evidence>
<proteinExistence type="predicted"/>
<dbReference type="Pfam" id="PF00400">
    <property type="entry name" value="WD40"/>
    <property type="match status" value="1"/>
</dbReference>
<dbReference type="Proteomes" id="UP001165065">
    <property type="component" value="Unassembled WGS sequence"/>
</dbReference>
<feature type="region of interest" description="Disordered" evidence="1">
    <location>
        <begin position="322"/>
        <end position="343"/>
    </location>
</feature>
<dbReference type="AlphaFoldDB" id="A0A9W7L9B5"/>
<dbReference type="InterPro" id="IPR001680">
    <property type="entry name" value="WD40_rpt"/>
</dbReference>
<accession>A0A9W7L9B5</accession>
<dbReference type="InterPro" id="IPR051150">
    <property type="entry name" value="SWT21/TCAB1_mRNA_Telomere"/>
</dbReference>
<evidence type="ECO:0000313" key="2">
    <source>
        <dbReference type="EMBL" id="GMI39754.1"/>
    </source>
</evidence>
<organism evidence="2 3">
    <name type="scientific">Triparma columacea</name>
    <dbReference type="NCBI Taxonomy" id="722753"/>
    <lineage>
        <taxon>Eukaryota</taxon>
        <taxon>Sar</taxon>
        <taxon>Stramenopiles</taxon>
        <taxon>Ochrophyta</taxon>
        <taxon>Bolidophyceae</taxon>
        <taxon>Parmales</taxon>
        <taxon>Triparmaceae</taxon>
        <taxon>Triparma</taxon>
    </lineage>
</organism>
<name>A0A9W7L9B5_9STRA</name>
<dbReference type="PANTHER" id="PTHR13211:SF0">
    <property type="entry name" value="TELOMERASE CAJAL BODY PROTEIN 1"/>
    <property type="match status" value="1"/>
</dbReference>
<dbReference type="SUPFAM" id="SSF50978">
    <property type="entry name" value="WD40 repeat-like"/>
    <property type="match status" value="1"/>
</dbReference>
<feature type="compositionally biased region" description="Basic and acidic residues" evidence="1">
    <location>
        <begin position="376"/>
        <end position="387"/>
    </location>
</feature>
<gene>
    <name evidence="2" type="ORF">TrCOL_g6010</name>
</gene>
<sequence length="444" mass="48666">MTIEDASMLSYVSTSCLSTHFSGLRYSPDGTCLLTNHVLDNTLHVYEPNSSKCAKPVITTRFASPVYDYCWFPSMDSTDPSTCAYLASARDQPLQLWDAWTGAMRASYIARDDKDELTAANCCVFSPDGTLIYAGYRNAVRVFRTDMPGLDCEVRKTVDSRRSKDGQRGIISCIAPNLDGSLYAVGSYEGSIYLYDERCNGAVTSLDPGTFTCKGVKINSRKAMKASASSASDMESIAERAKERWMDRNVGLGITSLKWGVEGELYSASRRGGAVVSWDIRNMGGVSRRYKRDGDTNQTLEFDLDPTGRLLLVGDRGGKARVYDTKTGEEGKGLSSSDVGGDEEIDEWDAVNGVGFSSIECNGVTGKLAVVTGERHYGGVPRGRSEQQESDESEDDEDEDEKDKDEEGMDVDEDDSDADDSEDDSDMHRGGKVIVFKFKYSSTT</sequence>
<reference evidence="3" key="1">
    <citation type="journal article" date="2023" name="Commun. Biol.">
        <title>Genome analysis of Parmales, the sister group of diatoms, reveals the evolutionary specialization of diatoms from phago-mixotrophs to photoautotrophs.</title>
        <authorList>
            <person name="Ban H."/>
            <person name="Sato S."/>
            <person name="Yoshikawa S."/>
            <person name="Yamada K."/>
            <person name="Nakamura Y."/>
            <person name="Ichinomiya M."/>
            <person name="Sato N."/>
            <person name="Blanc-Mathieu R."/>
            <person name="Endo H."/>
            <person name="Kuwata A."/>
            <person name="Ogata H."/>
        </authorList>
    </citation>
    <scope>NUCLEOTIDE SEQUENCE [LARGE SCALE GENOMIC DNA]</scope>
</reference>
<dbReference type="InterPro" id="IPR015943">
    <property type="entry name" value="WD40/YVTN_repeat-like_dom_sf"/>
</dbReference>
<dbReference type="SMART" id="SM00320">
    <property type="entry name" value="WD40"/>
    <property type="match status" value="4"/>
</dbReference>
<protein>
    <submittedName>
        <fullName evidence="2">Uncharacterized protein</fullName>
    </submittedName>
</protein>
<feature type="region of interest" description="Disordered" evidence="1">
    <location>
        <begin position="376"/>
        <end position="430"/>
    </location>
</feature>
<evidence type="ECO:0000256" key="1">
    <source>
        <dbReference type="SAM" id="MobiDB-lite"/>
    </source>
</evidence>